<dbReference type="GO" id="GO:0030975">
    <property type="term" value="F:thiamine binding"/>
    <property type="evidence" value="ECO:0007669"/>
    <property type="project" value="TreeGrafter"/>
</dbReference>
<dbReference type="CDD" id="cd13544">
    <property type="entry name" value="PBP2_Fbp_like_1"/>
    <property type="match status" value="1"/>
</dbReference>
<dbReference type="Pfam" id="PF13343">
    <property type="entry name" value="SBP_bac_6"/>
    <property type="match status" value="1"/>
</dbReference>
<feature type="signal peptide" evidence="2">
    <location>
        <begin position="1"/>
        <end position="19"/>
    </location>
</feature>
<sequence length="364" mass="39830">MKKLLVVLLVLSMMVAVVGCGQEEAPVVENPDTSAVEATPEAPEVEKRDDLTLTIYAGLQEDHANLAAKEFEKATGVKTEMVRMSGGEIFARIKAEKENPSASVWYGGGSLTFIAAKNEGLLENYVSPVASKISPQFKDADGAWTGIYVGYLGIEGNKKWLEDNNLELPKTWDDLLKPEFKGNIVIAHPASSSTAYNFLATILQVKGEEAGFEYLQKFNEQVSQYTKSGSAPGRMAGTGETPIAIGFLHDAIKYQEEGYTDLIFTTAEEGTGYEVGAVGIIKGGPDQEAAQMFVDWCLSKEVQEMGKTVGSFQFLTHEDALPPDQAIVLKDTKLIEYDEVWAGDNRELFLEKFMELTKTTPPTE</sequence>
<keyword evidence="4" id="KW-1185">Reference proteome</keyword>
<dbReference type="EMBL" id="LR130778">
    <property type="protein sequence ID" value="VDN46636.1"/>
    <property type="molecule type" value="Genomic_DNA"/>
</dbReference>
<gene>
    <name evidence="3" type="ORF">PATL70BA_0767</name>
</gene>
<dbReference type="RefSeq" id="WP_243115960.1">
    <property type="nucleotide sequence ID" value="NZ_LR130778.1"/>
</dbReference>
<evidence type="ECO:0000256" key="1">
    <source>
        <dbReference type="ARBA" id="ARBA00022729"/>
    </source>
</evidence>
<dbReference type="SUPFAM" id="SSF53850">
    <property type="entry name" value="Periplasmic binding protein-like II"/>
    <property type="match status" value="1"/>
</dbReference>
<dbReference type="GO" id="GO:0030976">
    <property type="term" value="F:thiamine pyrophosphate binding"/>
    <property type="evidence" value="ECO:0007669"/>
    <property type="project" value="TreeGrafter"/>
</dbReference>
<keyword evidence="1 2" id="KW-0732">Signal</keyword>
<dbReference type="AlphaFoldDB" id="A0A3P7RV22"/>
<feature type="chain" id="PRO_5038698874" evidence="2">
    <location>
        <begin position="20"/>
        <end position="364"/>
    </location>
</feature>
<dbReference type="Proteomes" id="UP000279029">
    <property type="component" value="Chromosome"/>
</dbReference>
<dbReference type="GO" id="GO:0015888">
    <property type="term" value="P:thiamine transport"/>
    <property type="evidence" value="ECO:0007669"/>
    <property type="project" value="TreeGrafter"/>
</dbReference>
<dbReference type="InterPro" id="IPR026045">
    <property type="entry name" value="Ferric-bd"/>
</dbReference>
<dbReference type="PANTHER" id="PTHR30006">
    <property type="entry name" value="THIAMINE-BINDING PERIPLASMIC PROTEIN-RELATED"/>
    <property type="match status" value="1"/>
</dbReference>
<reference evidence="3 4" key="1">
    <citation type="submission" date="2018-09" db="EMBL/GenBank/DDBJ databases">
        <authorList>
            <person name="Postec A."/>
        </authorList>
    </citation>
    <scope>NUCLEOTIDE SEQUENCE [LARGE SCALE GENOMIC DNA]</scope>
    <source>
        <strain evidence="3">70B-A</strain>
    </source>
</reference>
<dbReference type="Gene3D" id="3.40.190.10">
    <property type="entry name" value="Periplasmic binding protein-like II"/>
    <property type="match status" value="2"/>
</dbReference>
<name>A0A3P7RV22_9FIRM</name>
<accession>A0A3P7RV22</accession>
<organism evidence="3 4">
    <name type="scientific">Petrocella atlantisensis</name>
    <dbReference type="NCBI Taxonomy" id="2173034"/>
    <lineage>
        <taxon>Bacteria</taxon>
        <taxon>Bacillati</taxon>
        <taxon>Bacillota</taxon>
        <taxon>Clostridia</taxon>
        <taxon>Lachnospirales</taxon>
        <taxon>Vallitaleaceae</taxon>
        <taxon>Petrocella</taxon>
    </lineage>
</organism>
<dbReference type="PANTHER" id="PTHR30006:SF2">
    <property type="entry name" value="ABC TRANSPORTER SUBSTRATE-BINDING PROTEIN"/>
    <property type="match status" value="1"/>
</dbReference>
<protein>
    <submittedName>
        <fullName evidence="3">Iron ABC transporter substrate-binding protein</fullName>
    </submittedName>
</protein>
<evidence type="ECO:0000313" key="3">
    <source>
        <dbReference type="EMBL" id="VDN46636.1"/>
    </source>
</evidence>
<dbReference type="GO" id="GO:0030288">
    <property type="term" value="C:outer membrane-bounded periplasmic space"/>
    <property type="evidence" value="ECO:0007669"/>
    <property type="project" value="TreeGrafter"/>
</dbReference>
<dbReference type="KEGG" id="cbar:PATL70BA_0767"/>
<proteinExistence type="predicted"/>
<evidence type="ECO:0000313" key="4">
    <source>
        <dbReference type="Proteomes" id="UP000279029"/>
    </source>
</evidence>
<evidence type="ECO:0000256" key="2">
    <source>
        <dbReference type="SAM" id="SignalP"/>
    </source>
</evidence>
<dbReference type="PROSITE" id="PS51257">
    <property type="entry name" value="PROKAR_LIPOPROTEIN"/>
    <property type="match status" value="1"/>
</dbReference>
<dbReference type="PIRSF" id="PIRSF002825">
    <property type="entry name" value="CfbpA"/>
    <property type="match status" value="1"/>
</dbReference>